<dbReference type="OrthoDB" id="2968920at2759"/>
<organism evidence="2 3">
    <name type="scientific">Mycena venus</name>
    <dbReference type="NCBI Taxonomy" id="2733690"/>
    <lineage>
        <taxon>Eukaryota</taxon>
        <taxon>Fungi</taxon>
        <taxon>Dikarya</taxon>
        <taxon>Basidiomycota</taxon>
        <taxon>Agaricomycotina</taxon>
        <taxon>Agaricomycetes</taxon>
        <taxon>Agaricomycetidae</taxon>
        <taxon>Agaricales</taxon>
        <taxon>Marasmiineae</taxon>
        <taxon>Mycenaceae</taxon>
        <taxon>Mycena</taxon>
    </lineage>
</organism>
<feature type="region of interest" description="Disordered" evidence="1">
    <location>
        <begin position="448"/>
        <end position="479"/>
    </location>
</feature>
<comment type="caution">
    <text evidence="2">The sequence shown here is derived from an EMBL/GenBank/DDBJ whole genome shotgun (WGS) entry which is preliminary data.</text>
</comment>
<dbReference type="EMBL" id="JACAZI010000002">
    <property type="protein sequence ID" value="KAF7368437.1"/>
    <property type="molecule type" value="Genomic_DNA"/>
</dbReference>
<dbReference type="AlphaFoldDB" id="A0A8H6Z0L0"/>
<evidence type="ECO:0000256" key="1">
    <source>
        <dbReference type="SAM" id="MobiDB-lite"/>
    </source>
</evidence>
<accession>A0A8H6Z0L0</accession>
<gene>
    <name evidence="2" type="ORF">MVEN_00166700</name>
</gene>
<name>A0A8H6Z0L0_9AGAR</name>
<feature type="compositionally biased region" description="Low complexity" evidence="1">
    <location>
        <begin position="448"/>
        <end position="457"/>
    </location>
</feature>
<keyword evidence="3" id="KW-1185">Reference proteome</keyword>
<protein>
    <submittedName>
        <fullName evidence="2">Uncharacterized protein</fullName>
    </submittedName>
</protein>
<dbReference type="Proteomes" id="UP000620124">
    <property type="component" value="Unassembled WGS sequence"/>
</dbReference>
<proteinExistence type="predicted"/>
<evidence type="ECO:0000313" key="3">
    <source>
        <dbReference type="Proteomes" id="UP000620124"/>
    </source>
</evidence>
<evidence type="ECO:0000313" key="2">
    <source>
        <dbReference type="EMBL" id="KAF7368437.1"/>
    </source>
</evidence>
<sequence length="513" mass="56323">MGSNAEPVISPQRLLHPPQNVSTLVSTVNDRHGLQRRAESPTPPGTPHNELVELTQLLTPRKSPGRVRQICLDIQAHGNEAAEAHSAMKHKLVDVTNQLGNAPAPRKRCHRHARANEAPDDVENPNTLEERVRLAGRHHAIEYGLYLHIDTAQLFATPLNPNFDEDTEFDMEESRIQGQLGDVILALPEDARDISVRKHLWLAKCFDDGLSGMLGSIHTRIRGNGLVNILRNVKFFEPSADPPEISVKLDNFDSSASRFNAFAARIGYQAATGDVDAFYSPLKAEIIYEKYNGTPDVDKVFRGAAPLSIAASILRGPSGPKGLFKGESKLPCANCIQRKYRIKRMMPGLIVNSNVLAIWLFSADTTLVATGDQTNIDYHLLSVTFMWQICEGLRDGADWTKELFRYWDGLLFPNADDSLGELPSANRQAVRVEVEVMDALFKAATASRASPRALSPSHTPPPVPSTSQPRALSPSRTPPTSVINLAARSLRRRPFAAIRSFPVVGSAAVVCGL</sequence>
<reference evidence="2" key="1">
    <citation type="submission" date="2020-05" db="EMBL/GenBank/DDBJ databases">
        <title>Mycena genomes resolve the evolution of fungal bioluminescence.</title>
        <authorList>
            <person name="Tsai I.J."/>
        </authorList>
    </citation>
    <scope>NUCLEOTIDE SEQUENCE</scope>
    <source>
        <strain evidence="2">CCC161011</strain>
    </source>
</reference>